<evidence type="ECO:0000313" key="4">
    <source>
        <dbReference type="Proteomes" id="UP000038045"/>
    </source>
</evidence>
<feature type="disulfide bond" evidence="2">
    <location>
        <begin position="56"/>
        <end position="78"/>
    </location>
</feature>
<dbReference type="Gene3D" id="3.40.390.10">
    <property type="entry name" value="Collagenase (Catalytic Domain)"/>
    <property type="match status" value="1"/>
</dbReference>
<protein>
    <submittedName>
        <fullName evidence="5">Astacin domain-containing protein</fullName>
    </submittedName>
</protein>
<evidence type="ECO:0000256" key="1">
    <source>
        <dbReference type="ARBA" id="ARBA00022536"/>
    </source>
</evidence>
<dbReference type="Gene3D" id="2.60.120.290">
    <property type="entry name" value="Spermadhesin, CUB domain"/>
    <property type="match status" value="1"/>
</dbReference>
<comment type="caution">
    <text evidence="2">Lacks conserved residue(s) required for the propagation of feature annotation.</text>
</comment>
<keyword evidence="1" id="KW-0245">EGF-like domain</keyword>
<name>A0A0N4Z1K9_PARTI</name>
<evidence type="ECO:0000313" key="5">
    <source>
        <dbReference type="WBParaSite" id="PTRK_0000068300.1"/>
    </source>
</evidence>
<dbReference type="Proteomes" id="UP000038045">
    <property type="component" value="Unplaced"/>
</dbReference>
<dbReference type="PANTHER" id="PTHR10127:SF802">
    <property type="entry name" value="ZINC METALLOPROTEINASE NAS-10"/>
    <property type="match status" value="1"/>
</dbReference>
<dbReference type="PANTHER" id="PTHR10127">
    <property type="entry name" value="DISCOIDIN, CUB, EGF, LAMININ , AND ZINC METALLOPROTEASE DOMAIN CONTAINING"/>
    <property type="match status" value="1"/>
</dbReference>
<dbReference type="InterPro" id="IPR024079">
    <property type="entry name" value="MetalloPept_cat_dom_sf"/>
</dbReference>
<evidence type="ECO:0000259" key="3">
    <source>
        <dbReference type="PROSITE" id="PS51864"/>
    </source>
</evidence>
<evidence type="ECO:0000256" key="2">
    <source>
        <dbReference type="PROSITE-ProRule" id="PRU01211"/>
    </source>
</evidence>
<reference evidence="5" key="1">
    <citation type="submission" date="2017-02" db="UniProtKB">
        <authorList>
            <consortium name="WormBaseParasite"/>
        </authorList>
    </citation>
    <scope>IDENTIFICATION</scope>
</reference>
<sequence length="361" mass="41062">KDPQYGIKIYTYKNTSKFTDVMKNLNENTCIKWNATSKKINESQGINIIEIKQEPCYSLEIGANTSNVPNTIFATDNCMDNYYVMLGLMFNALGLSYEHNRNDRDKYVKIDNSSVRSSDQKYLKKDCDLGYKTETFGTIYDYGSITHGRAFDYSSHGEQTITPVGDKNYIGWHNKTIGQREIESFNEYKIFNYLYCNGTCTIKHETKPDCQKGGYQNPNNCGTCICPFPFEGNNCEKIKTNEGYCGDTATIFTAKEEEEKRGFATSTTCYAKIIAENNKKVQIRVYWLNFQIPPSDICSPGYSNVVEIIFGRDKSVTGLCLCAYIGGKYPQVTITSNDNEAFIVYRASIFGPDFEFFFKAV</sequence>
<dbReference type="AlphaFoldDB" id="A0A0N4Z1K9"/>
<dbReference type="Pfam" id="PF01400">
    <property type="entry name" value="Astacin"/>
    <property type="match status" value="1"/>
</dbReference>
<dbReference type="InterPro" id="IPR035914">
    <property type="entry name" value="Sperma_CUB_dom_sf"/>
</dbReference>
<accession>A0A0N4Z1K9</accession>
<organism evidence="4 5">
    <name type="scientific">Parastrongyloides trichosuri</name>
    <name type="common">Possum-specific nematode worm</name>
    <dbReference type="NCBI Taxonomy" id="131310"/>
    <lineage>
        <taxon>Eukaryota</taxon>
        <taxon>Metazoa</taxon>
        <taxon>Ecdysozoa</taxon>
        <taxon>Nematoda</taxon>
        <taxon>Chromadorea</taxon>
        <taxon>Rhabditida</taxon>
        <taxon>Tylenchina</taxon>
        <taxon>Panagrolaimomorpha</taxon>
        <taxon>Strongyloidoidea</taxon>
        <taxon>Strongyloididae</taxon>
        <taxon>Parastrongyloides</taxon>
    </lineage>
</organism>
<dbReference type="SUPFAM" id="SSF55486">
    <property type="entry name" value="Metalloproteases ('zincins'), catalytic domain"/>
    <property type="match status" value="1"/>
</dbReference>
<dbReference type="GO" id="GO:0006508">
    <property type="term" value="P:proteolysis"/>
    <property type="evidence" value="ECO:0007669"/>
    <property type="project" value="InterPro"/>
</dbReference>
<feature type="domain" description="Peptidase M12A" evidence="3">
    <location>
        <begin position="1"/>
        <end position="197"/>
    </location>
</feature>
<proteinExistence type="predicted"/>
<dbReference type="PROSITE" id="PS51864">
    <property type="entry name" value="ASTACIN"/>
    <property type="match status" value="1"/>
</dbReference>
<dbReference type="InterPro" id="IPR001506">
    <property type="entry name" value="Peptidase_M12A"/>
</dbReference>
<dbReference type="SUPFAM" id="SSF49854">
    <property type="entry name" value="Spermadhesin, CUB domain"/>
    <property type="match status" value="1"/>
</dbReference>
<keyword evidence="2" id="KW-1015">Disulfide bond</keyword>
<keyword evidence="4" id="KW-1185">Reference proteome</keyword>
<dbReference type="GO" id="GO:0004222">
    <property type="term" value="F:metalloendopeptidase activity"/>
    <property type="evidence" value="ECO:0007669"/>
    <property type="project" value="InterPro"/>
</dbReference>
<dbReference type="WBParaSite" id="PTRK_0000068300.1">
    <property type="protein sequence ID" value="PTRK_0000068300.1"/>
    <property type="gene ID" value="PTRK_0000068300"/>
</dbReference>